<organism evidence="2 3">
    <name type="scientific">Marine Group I thaumarchaeote SCGC AAA799-B03</name>
    <dbReference type="NCBI Taxonomy" id="1502289"/>
    <lineage>
        <taxon>Archaea</taxon>
        <taxon>Nitrososphaerota</taxon>
        <taxon>Marine Group I</taxon>
    </lineage>
</organism>
<accession>A0A087S6M4</accession>
<reference evidence="2 3" key="1">
    <citation type="submission" date="2014-06" db="EMBL/GenBank/DDBJ databases">
        <authorList>
            <person name="Ngugi D.K."/>
            <person name="Blom J."/>
            <person name="Alam I."/>
            <person name="Rashid M."/>
            <person name="Baalawi W."/>
            <person name="Zhang G."/>
            <person name="Hikmawan T."/>
            <person name="Guan Y."/>
            <person name="Antunes A."/>
            <person name="Siam R."/>
            <person name="El-Dorry H."/>
            <person name="Bajic V."/>
            <person name="Stingl U."/>
        </authorList>
    </citation>
    <scope>NUCLEOTIDE SEQUENCE [LARGE SCALE GENOMIC DNA]</scope>
    <source>
        <strain evidence="2">SCGC AAA799-B03</strain>
    </source>
</reference>
<evidence type="ECO:0000313" key="2">
    <source>
        <dbReference type="EMBL" id="KFM21378.1"/>
    </source>
</evidence>
<keyword evidence="2" id="KW-0808">Transferase</keyword>
<keyword evidence="3" id="KW-1185">Reference proteome</keyword>
<protein>
    <submittedName>
        <fullName evidence="2">Glycosyl transferase family protein</fullName>
    </submittedName>
</protein>
<gene>
    <name evidence="2" type="ORF">AAA799B03_01083</name>
</gene>
<dbReference type="Pfam" id="PF08241">
    <property type="entry name" value="Methyltransf_11"/>
    <property type="match status" value="1"/>
</dbReference>
<dbReference type="AlphaFoldDB" id="A0A087S6M4"/>
<dbReference type="InterPro" id="IPR013216">
    <property type="entry name" value="Methyltransf_11"/>
</dbReference>
<proteinExistence type="predicted"/>
<dbReference type="SUPFAM" id="SSF53335">
    <property type="entry name" value="S-adenosyl-L-methionine-dependent methyltransferases"/>
    <property type="match status" value="1"/>
</dbReference>
<dbReference type="Gene3D" id="3.40.50.150">
    <property type="entry name" value="Vaccinia Virus protein VP39"/>
    <property type="match status" value="1"/>
</dbReference>
<comment type="caution">
    <text evidence="2">The sequence shown here is derived from an EMBL/GenBank/DDBJ whole genome shotgun (WGS) entry which is preliminary data.</text>
</comment>
<feature type="domain" description="Methyltransferase type 11" evidence="1">
    <location>
        <begin position="34"/>
        <end position="82"/>
    </location>
</feature>
<dbReference type="InterPro" id="IPR029063">
    <property type="entry name" value="SAM-dependent_MTases_sf"/>
</dbReference>
<name>A0A087S6M4_9ARCH</name>
<dbReference type="EMBL" id="JOTA01000025">
    <property type="protein sequence ID" value="KFM21378.1"/>
    <property type="molecule type" value="Genomic_DNA"/>
</dbReference>
<dbReference type="Proteomes" id="UP000029384">
    <property type="component" value="Unassembled WGS sequence"/>
</dbReference>
<evidence type="ECO:0000259" key="1">
    <source>
        <dbReference type="Pfam" id="PF08241"/>
    </source>
</evidence>
<evidence type="ECO:0000313" key="3">
    <source>
        <dbReference type="Proteomes" id="UP000029384"/>
    </source>
</evidence>
<sequence length="293" mass="34001">MTGKKLNVGPSPIWRKEGWIGIDHKPSRVDQPTIFGDANKIPIEDKSCSIIFCSHVFEHIPHFKLEEVLVEFNRVLEKNGTVRILTPDLFLLAKGYVEKDKEFFKQIISEDENVRQDLGLGGTFMNFLISSGQDTALFNRSLNEFIGGYGHVYVYDFEMLKILLERYGFTNVQQKKFCESDIQELREPLHVEGMEKKWTDLNKQFFEDHNLVHHYDDEQGKYITNFAVTGFDRDPHSSLIIEATKSEDVNSTNILDERNYNYGHSLLDDEKFRLKCSILTSISKSIDDEFDQN</sequence>
<dbReference type="GO" id="GO:0008757">
    <property type="term" value="F:S-adenosylmethionine-dependent methyltransferase activity"/>
    <property type="evidence" value="ECO:0007669"/>
    <property type="project" value="InterPro"/>
</dbReference>